<accession>A0ABY3SCP2</accession>
<dbReference type="InterPro" id="IPR017557">
    <property type="entry name" value="Holo-ACP_synthase"/>
</dbReference>
<keyword evidence="2" id="KW-0548">Nucleotidyltransferase</keyword>
<evidence type="ECO:0000256" key="1">
    <source>
        <dbReference type="ARBA" id="ARBA00022679"/>
    </source>
</evidence>
<keyword evidence="1" id="KW-0808">Transferase</keyword>
<evidence type="ECO:0000256" key="2">
    <source>
        <dbReference type="ARBA" id="ARBA00022695"/>
    </source>
</evidence>
<dbReference type="Pfam" id="PF20866">
    <property type="entry name" value="MdcG_N"/>
    <property type="match status" value="1"/>
</dbReference>
<protein>
    <submittedName>
        <fullName evidence="5">Malonate decarboxylase holo-ACP synthase</fullName>
    </submittedName>
</protein>
<dbReference type="RefSeq" id="WP_235118119.1">
    <property type="nucleotide sequence ID" value="NZ_CP090978.1"/>
</dbReference>
<dbReference type="InterPro" id="IPR049180">
    <property type="entry name" value="MdcG_C"/>
</dbReference>
<name>A0ABY3SCP2_9BACL</name>
<dbReference type="InterPro" id="IPR048903">
    <property type="entry name" value="MdcG_N"/>
</dbReference>
<feature type="domain" description="Phosphoribosyl-dephospho-CoA transferase MdcG N-terminal" evidence="4">
    <location>
        <begin position="5"/>
        <end position="77"/>
    </location>
</feature>
<feature type="domain" description="Phosphoribosyl-dephospho-CoA transferase MdcG C-terminal" evidence="3">
    <location>
        <begin position="92"/>
        <end position="204"/>
    </location>
</feature>
<reference evidence="5 6" key="1">
    <citation type="journal article" date="2024" name="Int. J. Syst. Evol. Microbiol.">
        <title>Paenibacillus hexagrammi sp. nov., a novel bacterium isolated from the gut content of Hexagrammos agrammus.</title>
        <authorList>
            <person name="Jung H.K."/>
            <person name="Kim D.G."/>
            <person name="Zin H."/>
            <person name="Park J."/>
            <person name="Jung H."/>
            <person name="Kim Y.O."/>
            <person name="Kong H.J."/>
            <person name="Kim J.W."/>
            <person name="Kim Y.S."/>
        </authorList>
    </citation>
    <scope>NUCLEOTIDE SEQUENCE [LARGE SCALE GENOMIC DNA]</scope>
    <source>
        <strain evidence="5 6">YPD9-1</strain>
    </source>
</reference>
<dbReference type="EMBL" id="CP090978">
    <property type="protein sequence ID" value="UJF31774.1"/>
    <property type="molecule type" value="Genomic_DNA"/>
</dbReference>
<gene>
    <name evidence="5" type="ORF">L0M14_18600</name>
</gene>
<proteinExistence type="predicted"/>
<evidence type="ECO:0000259" key="3">
    <source>
        <dbReference type="Pfam" id="PF10620"/>
    </source>
</evidence>
<dbReference type="Proteomes" id="UP001649230">
    <property type="component" value="Chromosome"/>
</dbReference>
<evidence type="ECO:0000313" key="5">
    <source>
        <dbReference type="EMBL" id="UJF31774.1"/>
    </source>
</evidence>
<organism evidence="5 6">
    <name type="scientific">Paenibacillus hexagrammi</name>
    <dbReference type="NCBI Taxonomy" id="2908839"/>
    <lineage>
        <taxon>Bacteria</taxon>
        <taxon>Bacillati</taxon>
        <taxon>Bacillota</taxon>
        <taxon>Bacilli</taxon>
        <taxon>Bacillales</taxon>
        <taxon>Paenibacillaceae</taxon>
        <taxon>Paenibacillus</taxon>
    </lineage>
</organism>
<sequence>MEVNAHDLLRISSVGSLIVDNPIPDWVCDSLSHASLVVVRRDAAKPEWVPVGIRGHSRRQRFPAFLPMEAIIEKVKPEDMVEKRLWMANPRRSQIPALTSLDRLAEFYSAYGLSWGPTGSVGFELASGVPTAHGGSDLDVVIRAPQRVEQRIAKELIEFHESFPIRIDVQIETPLGAVSLVEYARGTGTVLVKMNLGPRLVQDPWINA</sequence>
<dbReference type="Pfam" id="PF10620">
    <property type="entry name" value="MdcG"/>
    <property type="match status" value="1"/>
</dbReference>
<evidence type="ECO:0000313" key="6">
    <source>
        <dbReference type="Proteomes" id="UP001649230"/>
    </source>
</evidence>
<dbReference type="NCBIfam" id="TIGR03135">
    <property type="entry name" value="malonate_mdcG"/>
    <property type="match status" value="1"/>
</dbReference>
<keyword evidence="6" id="KW-1185">Reference proteome</keyword>
<evidence type="ECO:0000259" key="4">
    <source>
        <dbReference type="Pfam" id="PF20866"/>
    </source>
</evidence>
<dbReference type="NCBIfam" id="NF002332">
    <property type="entry name" value="PRK01293.1"/>
    <property type="match status" value="1"/>
</dbReference>